<dbReference type="EMBL" id="HF935585">
    <property type="protein sequence ID" value="CCX31304.1"/>
    <property type="molecule type" value="Genomic_DNA"/>
</dbReference>
<feature type="coiled-coil region" evidence="1">
    <location>
        <begin position="14"/>
        <end position="41"/>
    </location>
</feature>
<keyword evidence="3" id="KW-1185">Reference proteome</keyword>
<evidence type="ECO:0000313" key="3">
    <source>
        <dbReference type="Proteomes" id="UP000018144"/>
    </source>
</evidence>
<protein>
    <submittedName>
        <fullName evidence="2">Uncharacterized protein</fullName>
    </submittedName>
</protein>
<proteinExistence type="predicted"/>
<evidence type="ECO:0000256" key="1">
    <source>
        <dbReference type="SAM" id="Coils"/>
    </source>
</evidence>
<gene>
    <name evidence="2" type="ORF">PCON_10587</name>
</gene>
<reference evidence="2 3" key="1">
    <citation type="journal article" date="2013" name="PLoS Genet.">
        <title>The genome and development-dependent transcriptomes of Pyronema confluens: a window into fungal evolution.</title>
        <authorList>
            <person name="Traeger S."/>
            <person name="Altegoer F."/>
            <person name="Freitag M."/>
            <person name="Gabaldon T."/>
            <person name="Kempken F."/>
            <person name="Kumar A."/>
            <person name="Marcet-Houben M."/>
            <person name="Poggeler S."/>
            <person name="Stajich J.E."/>
            <person name="Nowrousian M."/>
        </authorList>
    </citation>
    <scope>NUCLEOTIDE SEQUENCE [LARGE SCALE GENOMIC DNA]</scope>
    <source>
        <strain evidence="3">CBS 100304</strain>
        <tissue evidence="2">Vegetative mycelium</tissue>
    </source>
</reference>
<accession>U4LGU5</accession>
<dbReference type="Proteomes" id="UP000018144">
    <property type="component" value="Unassembled WGS sequence"/>
</dbReference>
<keyword evidence="1" id="KW-0175">Coiled coil</keyword>
<name>U4LGU5_PYROM</name>
<dbReference type="AlphaFoldDB" id="U4LGU5"/>
<evidence type="ECO:0000313" key="2">
    <source>
        <dbReference type="EMBL" id="CCX31304.1"/>
    </source>
</evidence>
<sequence length="119" mass="13189">MPAFNQGARIIQMLQQLLDGQQQLRIQVGQLQNQVGDLQNHQQRMPMMLYRASVSDLAPLRYPAGIPIDNVPATRRELTNFTGPQLQVAAGVLGLPALPDNALVDQRMAQIAKYLGIPY</sequence>
<dbReference type="OrthoDB" id="5415889at2759"/>
<organism evidence="2 3">
    <name type="scientific">Pyronema omphalodes (strain CBS 100304)</name>
    <name type="common">Pyronema confluens</name>
    <dbReference type="NCBI Taxonomy" id="1076935"/>
    <lineage>
        <taxon>Eukaryota</taxon>
        <taxon>Fungi</taxon>
        <taxon>Dikarya</taxon>
        <taxon>Ascomycota</taxon>
        <taxon>Pezizomycotina</taxon>
        <taxon>Pezizomycetes</taxon>
        <taxon>Pezizales</taxon>
        <taxon>Pyronemataceae</taxon>
        <taxon>Pyronema</taxon>
    </lineage>
</organism>